<sequence length="210" mass="23012">MWGGAPEGKRISPWVLINFSIFTGALSAFTDLCLAIYPAVILWGLQINIRKKTALFVALGIGSISCGIAIYKSTRLDSLASLDFMIMQIWSFDPRKAEATSTVITCCIPTLQPLIEILFGPKILSGSSSSYRNYDCHNDRYGQTGDMELSKFGRSRIQHTVTSHTIGSRAGDPDLDSQESILPEDGKGADGQNPKMHSRHITRTDVITVT</sequence>
<protein>
    <recommendedName>
        <fullName evidence="8">Rhodopsin domain-containing protein</fullName>
    </recommendedName>
</protein>
<evidence type="ECO:0000256" key="4">
    <source>
        <dbReference type="ARBA" id="ARBA00023136"/>
    </source>
</evidence>
<feature type="region of interest" description="Disordered" evidence="6">
    <location>
        <begin position="163"/>
        <end position="210"/>
    </location>
</feature>
<dbReference type="Pfam" id="PF20684">
    <property type="entry name" value="Fung_rhodopsin"/>
    <property type="match status" value="1"/>
</dbReference>
<proteinExistence type="inferred from homology"/>
<feature type="transmembrane region" description="Helical" evidence="7">
    <location>
        <begin position="15"/>
        <end position="42"/>
    </location>
</feature>
<dbReference type="AlphaFoldDB" id="A0AA35M1I8"/>
<organism evidence="9 10">
    <name type="scientific">Clonostachys chloroleuca</name>
    <dbReference type="NCBI Taxonomy" id="1926264"/>
    <lineage>
        <taxon>Eukaryota</taxon>
        <taxon>Fungi</taxon>
        <taxon>Dikarya</taxon>
        <taxon>Ascomycota</taxon>
        <taxon>Pezizomycotina</taxon>
        <taxon>Sordariomycetes</taxon>
        <taxon>Hypocreomycetidae</taxon>
        <taxon>Hypocreales</taxon>
        <taxon>Bionectriaceae</taxon>
        <taxon>Clonostachys</taxon>
    </lineage>
</organism>
<feature type="transmembrane region" description="Helical" evidence="7">
    <location>
        <begin position="54"/>
        <end position="71"/>
    </location>
</feature>
<keyword evidence="10" id="KW-1185">Reference proteome</keyword>
<evidence type="ECO:0000259" key="8">
    <source>
        <dbReference type="Pfam" id="PF20684"/>
    </source>
</evidence>
<dbReference type="InterPro" id="IPR049326">
    <property type="entry name" value="Rhodopsin_dom_fungi"/>
</dbReference>
<evidence type="ECO:0000313" key="9">
    <source>
        <dbReference type="EMBL" id="CAI6088415.1"/>
    </source>
</evidence>
<keyword evidence="3 7" id="KW-1133">Transmembrane helix</keyword>
<evidence type="ECO:0000256" key="1">
    <source>
        <dbReference type="ARBA" id="ARBA00004141"/>
    </source>
</evidence>
<evidence type="ECO:0000256" key="3">
    <source>
        <dbReference type="ARBA" id="ARBA00022989"/>
    </source>
</evidence>
<dbReference type="EMBL" id="CABFNP030000823">
    <property type="protein sequence ID" value="CAI6088415.1"/>
    <property type="molecule type" value="Genomic_DNA"/>
</dbReference>
<comment type="caution">
    <text evidence="9">The sequence shown here is derived from an EMBL/GenBank/DDBJ whole genome shotgun (WGS) entry which is preliminary data.</text>
</comment>
<keyword evidence="4 7" id="KW-0472">Membrane</keyword>
<evidence type="ECO:0000313" key="10">
    <source>
        <dbReference type="Proteomes" id="UP001160390"/>
    </source>
</evidence>
<evidence type="ECO:0000256" key="2">
    <source>
        <dbReference type="ARBA" id="ARBA00022692"/>
    </source>
</evidence>
<reference evidence="9" key="1">
    <citation type="submission" date="2023-01" db="EMBL/GenBank/DDBJ databases">
        <authorList>
            <person name="Piombo E."/>
        </authorList>
    </citation>
    <scope>NUCLEOTIDE SEQUENCE</scope>
</reference>
<dbReference type="PANTHER" id="PTHR33048:SF155">
    <property type="entry name" value="INTEGRAL MEMBRANE PROTEIN"/>
    <property type="match status" value="1"/>
</dbReference>
<comment type="subcellular location">
    <subcellularLocation>
        <location evidence="1">Membrane</location>
        <topology evidence="1">Multi-pass membrane protein</topology>
    </subcellularLocation>
</comment>
<name>A0AA35M1I8_9HYPO</name>
<keyword evidence="2 7" id="KW-0812">Transmembrane</keyword>
<feature type="domain" description="Rhodopsin" evidence="8">
    <location>
        <begin position="19"/>
        <end position="116"/>
    </location>
</feature>
<comment type="similarity">
    <text evidence="5">Belongs to the SAT4 family.</text>
</comment>
<evidence type="ECO:0000256" key="7">
    <source>
        <dbReference type="SAM" id="Phobius"/>
    </source>
</evidence>
<evidence type="ECO:0000256" key="6">
    <source>
        <dbReference type="SAM" id="MobiDB-lite"/>
    </source>
</evidence>
<evidence type="ECO:0000256" key="5">
    <source>
        <dbReference type="ARBA" id="ARBA00038359"/>
    </source>
</evidence>
<dbReference type="Proteomes" id="UP001160390">
    <property type="component" value="Unassembled WGS sequence"/>
</dbReference>
<dbReference type="GO" id="GO:0016020">
    <property type="term" value="C:membrane"/>
    <property type="evidence" value="ECO:0007669"/>
    <property type="project" value="UniProtKB-SubCell"/>
</dbReference>
<dbReference type="PANTHER" id="PTHR33048">
    <property type="entry name" value="PTH11-LIKE INTEGRAL MEMBRANE PROTEIN (AFU_ORTHOLOGUE AFUA_5G11245)"/>
    <property type="match status" value="1"/>
</dbReference>
<gene>
    <name evidence="9" type="ORF">CCHLO57077_00010842</name>
</gene>
<dbReference type="InterPro" id="IPR052337">
    <property type="entry name" value="SAT4-like"/>
</dbReference>
<accession>A0AA35M1I8</accession>